<dbReference type="PROSITE" id="PS50110">
    <property type="entry name" value="RESPONSE_REGULATORY"/>
    <property type="match status" value="2"/>
</dbReference>
<dbReference type="EC" id="2.7.13.3" evidence="2"/>
<dbReference type="GO" id="GO:0000155">
    <property type="term" value="F:phosphorelay sensor kinase activity"/>
    <property type="evidence" value="ECO:0007669"/>
    <property type="project" value="InterPro"/>
</dbReference>
<dbReference type="SMART" id="SM00387">
    <property type="entry name" value="HATPase_c"/>
    <property type="match status" value="1"/>
</dbReference>
<dbReference type="InterPro" id="IPR036097">
    <property type="entry name" value="HisK_dim/P_sf"/>
</dbReference>
<comment type="catalytic activity">
    <reaction evidence="1">
        <text>ATP + protein L-histidine = ADP + protein N-phospho-L-histidine.</text>
        <dbReference type="EC" id="2.7.13.3"/>
    </reaction>
</comment>
<dbReference type="CDD" id="cd00082">
    <property type="entry name" value="HisKA"/>
    <property type="match status" value="1"/>
</dbReference>
<organism evidence="9 10">
    <name type="scientific">Piscinibacter gummiphilus</name>
    <dbReference type="NCBI Taxonomy" id="946333"/>
    <lineage>
        <taxon>Bacteria</taxon>
        <taxon>Pseudomonadati</taxon>
        <taxon>Pseudomonadota</taxon>
        <taxon>Betaproteobacteria</taxon>
        <taxon>Burkholderiales</taxon>
        <taxon>Sphaerotilaceae</taxon>
        <taxon>Piscinibacter</taxon>
    </lineage>
</organism>
<keyword evidence="10" id="KW-1185">Reference proteome</keyword>
<dbReference type="InterPro" id="IPR003661">
    <property type="entry name" value="HisK_dim/P_dom"/>
</dbReference>
<dbReference type="Gene3D" id="3.40.50.2300">
    <property type="match status" value="2"/>
</dbReference>
<keyword evidence="6" id="KW-0843">Virulence</keyword>
<dbReference type="SMART" id="SM00448">
    <property type="entry name" value="REC"/>
    <property type="match status" value="2"/>
</dbReference>
<evidence type="ECO:0000256" key="1">
    <source>
        <dbReference type="ARBA" id="ARBA00000085"/>
    </source>
</evidence>
<dbReference type="CDD" id="cd17580">
    <property type="entry name" value="REC_2_DhkD-like"/>
    <property type="match status" value="1"/>
</dbReference>
<keyword evidence="3" id="KW-0597">Phosphoprotein</keyword>
<dbReference type="OrthoDB" id="9810730at2"/>
<evidence type="ECO:0000256" key="7">
    <source>
        <dbReference type="ARBA" id="ARBA00058004"/>
    </source>
</evidence>
<keyword evidence="9" id="KW-0418">Kinase</keyword>
<gene>
    <name evidence="9" type="ORF">A4W93_22580</name>
</gene>
<keyword evidence="9" id="KW-0808">Transferase</keyword>
<dbReference type="InterPro" id="IPR011006">
    <property type="entry name" value="CheY-like_superfamily"/>
</dbReference>
<evidence type="ECO:0000256" key="8">
    <source>
        <dbReference type="ARBA" id="ARBA00070152"/>
    </source>
</evidence>
<dbReference type="Pfam" id="PF02518">
    <property type="entry name" value="HATPase_c"/>
    <property type="match status" value="1"/>
</dbReference>
<dbReference type="Pfam" id="PF00072">
    <property type="entry name" value="Response_reg"/>
    <property type="match status" value="2"/>
</dbReference>
<dbReference type="RefSeq" id="WP_085752769.1">
    <property type="nucleotide sequence ID" value="NZ_BSPR01000020.1"/>
</dbReference>
<keyword evidence="4" id="KW-0732">Signal</keyword>
<evidence type="ECO:0000256" key="5">
    <source>
        <dbReference type="ARBA" id="ARBA00023012"/>
    </source>
</evidence>
<dbReference type="AlphaFoldDB" id="A0A1W6LE64"/>
<reference evidence="9 10" key="1">
    <citation type="submission" date="2016-04" db="EMBL/GenBank/DDBJ databases">
        <title>Complete genome sequence of natural rubber-degrading, novel Gram-negative bacterium, Rhizobacter gummiphilus strain NS21.</title>
        <authorList>
            <person name="Tabata M."/>
            <person name="Kasai D."/>
            <person name="Fukuda M."/>
        </authorList>
    </citation>
    <scope>NUCLEOTIDE SEQUENCE [LARGE SCALE GENOMIC DNA]</scope>
    <source>
        <strain evidence="9 10">NS21</strain>
    </source>
</reference>
<dbReference type="CDD" id="cd00130">
    <property type="entry name" value="PAS"/>
    <property type="match status" value="1"/>
</dbReference>
<dbReference type="InterPro" id="IPR003594">
    <property type="entry name" value="HATPase_dom"/>
</dbReference>
<dbReference type="InterPro" id="IPR001789">
    <property type="entry name" value="Sig_transdc_resp-reg_receiver"/>
</dbReference>
<dbReference type="CDD" id="cd16922">
    <property type="entry name" value="HATPase_EvgS-ArcB-TorS-like"/>
    <property type="match status" value="1"/>
</dbReference>
<protein>
    <recommendedName>
        <fullName evidence="8">Virulence sensor protein BvgS</fullName>
        <ecNumber evidence="2">2.7.13.3</ecNumber>
    </recommendedName>
</protein>
<comment type="function">
    <text evidence="7">Member of the two-component regulatory system BvgS/BvgA. Phosphorylates BvgA via a four-step phosphorelay in response to environmental signals.</text>
</comment>
<dbReference type="FunFam" id="3.30.565.10:FF:000010">
    <property type="entry name" value="Sensor histidine kinase RcsC"/>
    <property type="match status" value="1"/>
</dbReference>
<dbReference type="InterPro" id="IPR004358">
    <property type="entry name" value="Sig_transdc_His_kin-like_C"/>
</dbReference>
<dbReference type="PANTHER" id="PTHR43547:SF2">
    <property type="entry name" value="HYBRID SIGNAL TRANSDUCTION HISTIDINE KINASE C"/>
    <property type="match status" value="1"/>
</dbReference>
<proteinExistence type="predicted"/>
<dbReference type="STRING" id="946333.A4W93_22580"/>
<dbReference type="PANTHER" id="PTHR43547">
    <property type="entry name" value="TWO-COMPONENT HISTIDINE KINASE"/>
    <property type="match status" value="1"/>
</dbReference>
<dbReference type="KEGG" id="rgu:A4W93_22580"/>
<evidence type="ECO:0000256" key="4">
    <source>
        <dbReference type="ARBA" id="ARBA00022729"/>
    </source>
</evidence>
<evidence type="ECO:0000256" key="3">
    <source>
        <dbReference type="ARBA" id="ARBA00022553"/>
    </source>
</evidence>
<dbReference type="SUPFAM" id="SSF52172">
    <property type="entry name" value="CheY-like"/>
    <property type="match status" value="2"/>
</dbReference>
<dbReference type="CDD" id="cd17574">
    <property type="entry name" value="REC_OmpR"/>
    <property type="match status" value="1"/>
</dbReference>
<dbReference type="EMBL" id="CP015118">
    <property type="protein sequence ID" value="ARN22468.1"/>
    <property type="molecule type" value="Genomic_DNA"/>
</dbReference>
<dbReference type="InterPro" id="IPR036890">
    <property type="entry name" value="HATPase_C_sf"/>
</dbReference>
<dbReference type="InterPro" id="IPR005467">
    <property type="entry name" value="His_kinase_dom"/>
</dbReference>
<keyword evidence="5" id="KW-0902">Two-component regulatory system</keyword>
<name>A0A1W6LE64_9BURK</name>
<dbReference type="Pfam" id="PF08448">
    <property type="entry name" value="PAS_4"/>
    <property type="match status" value="1"/>
</dbReference>
<dbReference type="Gene3D" id="3.30.450.20">
    <property type="entry name" value="PAS domain"/>
    <property type="match status" value="1"/>
</dbReference>
<dbReference type="InterPro" id="IPR000014">
    <property type="entry name" value="PAS"/>
</dbReference>
<dbReference type="SMART" id="SM00091">
    <property type="entry name" value="PAS"/>
    <property type="match status" value="1"/>
</dbReference>
<dbReference type="PROSITE" id="PS50112">
    <property type="entry name" value="PAS"/>
    <property type="match status" value="1"/>
</dbReference>
<dbReference type="PROSITE" id="PS50109">
    <property type="entry name" value="HIS_KIN"/>
    <property type="match status" value="1"/>
</dbReference>
<dbReference type="SUPFAM" id="SSF47384">
    <property type="entry name" value="Homodimeric domain of signal transducing histidine kinase"/>
    <property type="match status" value="1"/>
</dbReference>
<dbReference type="SMART" id="SM00388">
    <property type="entry name" value="HisKA"/>
    <property type="match status" value="1"/>
</dbReference>
<dbReference type="PRINTS" id="PR00344">
    <property type="entry name" value="BCTRLSENSOR"/>
</dbReference>
<sequence length="649" mass="69824">MNGPPLHELLVVDDNPATRYSTSRVLRAAGFTVREAGTGEEALALADEHVAGVVLDVHLPDMNGFEVCKLLRERPATLRIPVIHLSAAYIGDTDKVRGLHSGADAYMTHPAEPALLVATLQALIRARTAEEGMRRSEARFRAIYHQASSGIALIDADGRFVDCNPAMLSLLGREAADVTGKALADFVPAEARSVLDVALAQSRTGAWRGDFPLQSAQGVDVPMEWTLSAHAEPGQVLAIATDISDRVALQRQREDLLEREQAARAAAERLNRSKDEFIAVLSHELRTPLNAIVSWVHVLKRLDADASMARGLDSIERNAHVQTRLVSDILDMSRMDLGKLQLFIEPVDVPELVQTAVGALGASARDKSLEIEILMDTVTRRVNADASRLQQIVWNLLTNAIKFSNAGGRIRVAARQDDQNLTLSVADDGIGIKSEFADLLFERFTQGDSGSNRTHGGLGLGLSIVKHLTELHGGGVTAFSEGPGRGATFTVTIPEGLVPSGLIAMPGVVPERDPTTQALSALEVLVVDDDPEAREMLTMILSERGARVTTAASAADGLERLRAGARPHVLVSDIGMPGQDGYAFVRELRRQEAPGSYLPVIALTAFARPQDRETALAAGFDEHCGKPLRPDALVAAILRLTGPVNPPRR</sequence>
<evidence type="ECO:0000256" key="2">
    <source>
        <dbReference type="ARBA" id="ARBA00012438"/>
    </source>
</evidence>
<evidence type="ECO:0000256" key="6">
    <source>
        <dbReference type="ARBA" id="ARBA00023026"/>
    </source>
</evidence>
<dbReference type="SUPFAM" id="SSF55785">
    <property type="entry name" value="PYP-like sensor domain (PAS domain)"/>
    <property type="match status" value="1"/>
</dbReference>
<evidence type="ECO:0000313" key="9">
    <source>
        <dbReference type="EMBL" id="ARN22468.1"/>
    </source>
</evidence>
<dbReference type="Gene3D" id="3.30.565.10">
    <property type="entry name" value="Histidine kinase-like ATPase, C-terminal domain"/>
    <property type="match status" value="1"/>
</dbReference>
<dbReference type="Pfam" id="PF00512">
    <property type="entry name" value="HisKA"/>
    <property type="match status" value="1"/>
</dbReference>
<accession>A0A1W6LE64</accession>
<dbReference type="SUPFAM" id="SSF55874">
    <property type="entry name" value="ATPase domain of HSP90 chaperone/DNA topoisomerase II/histidine kinase"/>
    <property type="match status" value="1"/>
</dbReference>
<dbReference type="NCBIfam" id="TIGR00229">
    <property type="entry name" value="sensory_box"/>
    <property type="match status" value="1"/>
</dbReference>
<dbReference type="Proteomes" id="UP000193427">
    <property type="component" value="Chromosome"/>
</dbReference>
<dbReference type="InterPro" id="IPR035965">
    <property type="entry name" value="PAS-like_dom_sf"/>
</dbReference>
<dbReference type="Gene3D" id="1.10.287.130">
    <property type="match status" value="1"/>
</dbReference>
<dbReference type="InterPro" id="IPR013656">
    <property type="entry name" value="PAS_4"/>
</dbReference>
<evidence type="ECO:0000313" key="10">
    <source>
        <dbReference type="Proteomes" id="UP000193427"/>
    </source>
</evidence>